<evidence type="ECO:0000259" key="8">
    <source>
        <dbReference type="PROSITE" id="PS50928"/>
    </source>
</evidence>
<dbReference type="PANTHER" id="PTHR43227:SF3">
    <property type="entry name" value="BINDING-PROTEIN-DEPENDENT TRANSPORT SYSTEMS INNER MEMBRANE COMPONENT"/>
    <property type="match status" value="1"/>
</dbReference>
<dbReference type="Gene3D" id="1.10.3720.10">
    <property type="entry name" value="MetI-like"/>
    <property type="match status" value="1"/>
</dbReference>
<keyword evidence="4 7" id="KW-0812">Transmembrane</keyword>
<protein>
    <submittedName>
        <fullName evidence="9">ABC-type sugar transport system, permease component</fullName>
    </submittedName>
</protein>
<evidence type="ECO:0000256" key="3">
    <source>
        <dbReference type="ARBA" id="ARBA00022475"/>
    </source>
</evidence>
<dbReference type="EMBL" id="FOXR01000015">
    <property type="protein sequence ID" value="SFQ16201.1"/>
    <property type="molecule type" value="Genomic_DNA"/>
</dbReference>
<dbReference type="PROSITE" id="PS50928">
    <property type="entry name" value="ABC_TM1"/>
    <property type="match status" value="1"/>
</dbReference>
<feature type="transmembrane region" description="Helical" evidence="7">
    <location>
        <begin position="274"/>
        <end position="299"/>
    </location>
</feature>
<feature type="transmembrane region" description="Helical" evidence="7">
    <location>
        <begin position="230"/>
        <end position="253"/>
    </location>
</feature>
<feature type="transmembrane region" description="Helical" evidence="7">
    <location>
        <begin position="113"/>
        <end position="133"/>
    </location>
</feature>
<evidence type="ECO:0000256" key="4">
    <source>
        <dbReference type="ARBA" id="ARBA00022692"/>
    </source>
</evidence>
<feature type="transmembrane region" description="Helical" evidence="7">
    <location>
        <begin position="83"/>
        <end position="106"/>
    </location>
</feature>
<dbReference type="Proteomes" id="UP000198577">
    <property type="component" value="Unassembled WGS sequence"/>
</dbReference>
<comment type="similarity">
    <text evidence="7">Belongs to the binding-protein-dependent transport system permease family.</text>
</comment>
<sequence>MKVKPKRRLTLEGKKAIIGYIFISPFLIGLAVFFVYPLVQSIIFSFNDLEVTTTGYKLNYVGLGNYRRAFLVDPNFRRVVVEAVTQMITDVPLIVIFSFFAATLLNQEFKGRALARAIFFLPVILTSGVIIAIENSDMLISMARSSFEEEATTGAVASVVQALELRRLLMQSRMDPRFIGYITGAIDNIYEVITASGVQILVFLAGLQTISPSLYEAAIVEGATGWEKFWKITFPMISPLILVNVVYSIIDSFTRPTNQVMQMIMDAAFKESSYGYSSAIAWVYFVTVMLILGVAVGIISKRVFYQE</sequence>
<dbReference type="GO" id="GO:0005886">
    <property type="term" value="C:plasma membrane"/>
    <property type="evidence" value="ECO:0007669"/>
    <property type="project" value="UniProtKB-SubCell"/>
</dbReference>
<evidence type="ECO:0000313" key="9">
    <source>
        <dbReference type="EMBL" id="SFQ16201.1"/>
    </source>
</evidence>
<dbReference type="InterPro" id="IPR050809">
    <property type="entry name" value="UgpAE/MalFG_permease"/>
</dbReference>
<evidence type="ECO:0000256" key="6">
    <source>
        <dbReference type="ARBA" id="ARBA00023136"/>
    </source>
</evidence>
<reference evidence="9 10" key="1">
    <citation type="submission" date="2016-10" db="EMBL/GenBank/DDBJ databases">
        <authorList>
            <person name="de Groot N.N."/>
        </authorList>
    </citation>
    <scope>NUCLEOTIDE SEQUENCE [LARGE SCALE GENOMIC DNA]</scope>
    <source>
        <strain evidence="9 10">DSM 20678</strain>
    </source>
</reference>
<keyword evidence="6 7" id="KW-0472">Membrane</keyword>
<dbReference type="InterPro" id="IPR000515">
    <property type="entry name" value="MetI-like"/>
</dbReference>
<dbReference type="GO" id="GO:0055085">
    <property type="term" value="P:transmembrane transport"/>
    <property type="evidence" value="ECO:0007669"/>
    <property type="project" value="InterPro"/>
</dbReference>
<organism evidence="9 10">
    <name type="scientific">Caldicoprobacter faecalis</name>
    <dbReference type="NCBI Taxonomy" id="937334"/>
    <lineage>
        <taxon>Bacteria</taxon>
        <taxon>Bacillati</taxon>
        <taxon>Bacillota</taxon>
        <taxon>Clostridia</taxon>
        <taxon>Caldicoprobacterales</taxon>
        <taxon>Caldicoprobacteraceae</taxon>
        <taxon>Caldicoprobacter</taxon>
    </lineage>
</organism>
<name>A0A1I5W972_9FIRM</name>
<feature type="domain" description="ABC transmembrane type-1" evidence="8">
    <location>
        <begin position="80"/>
        <end position="300"/>
    </location>
</feature>
<dbReference type="SUPFAM" id="SSF161098">
    <property type="entry name" value="MetI-like"/>
    <property type="match status" value="1"/>
</dbReference>
<keyword evidence="3" id="KW-1003">Cell membrane</keyword>
<keyword evidence="10" id="KW-1185">Reference proteome</keyword>
<evidence type="ECO:0000256" key="5">
    <source>
        <dbReference type="ARBA" id="ARBA00022989"/>
    </source>
</evidence>
<evidence type="ECO:0000256" key="7">
    <source>
        <dbReference type="RuleBase" id="RU363032"/>
    </source>
</evidence>
<dbReference type="OrthoDB" id="9788108at2"/>
<dbReference type="STRING" id="937334.SAMN05444406_1157"/>
<evidence type="ECO:0000256" key="1">
    <source>
        <dbReference type="ARBA" id="ARBA00004651"/>
    </source>
</evidence>
<dbReference type="InterPro" id="IPR035906">
    <property type="entry name" value="MetI-like_sf"/>
</dbReference>
<comment type="subcellular location">
    <subcellularLocation>
        <location evidence="1 7">Cell membrane</location>
        <topology evidence="1 7">Multi-pass membrane protein</topology>
    </subcellularLocation>
</comment>
<accession>A0A1I5W972</accession>
<keyword evidence="2 7" id="KW-0813">Transport</keyword>
<dbReference type="Pfam" id="PF00528">
    <property type="entry name" value="BPD_transp_1"/>
    <property type="match status" value="1"/>
</dbReference>
<proteinExistence type="inferred from homology"/>
<keyword evidence="9" id="KW-0762">Sugar transport</keyword>
<feature type="transmembrane region" description="Helical" evidence="7">
    <location>
        <begin position="20"/>
        <end position="39"/>
    </location>
</feature>
<gene>
    <name evidence="9" type="ORF">SAMN05444406_1157</name>
</gene>
<dbReference type="CDD" id="cd06261">
    <property type="entry name" value="TM_PBP2"/>
    <property type="match status" value="1"/>
</dbReference>
<dbReference type="AlphaFoldDB" id="A0A1I5W972"/>
<dbReference type="PANTHER" id="PTHR43227">
    <property type="entry name" value="BLL4140 PROTEIN"/>
    <property type="match status" value="1"/>
</dbReference>
<evidence type="ECO:0000256" key="2">
    <source>
        <dbReference type="ARBA" id="ARBA00022448"/>
    </source>
</evidence>
<keyword evidence="5 7" id="KW-1133">Transmembrane helix</keyword>
<evidence type="ECO:0000313" key="10">
    <source>
        <dbReference type="Proteomes" id="UP000198577"/>
    </source>
</evidence>